<comment type="caution">
    <text evidence="1">The sequence shown here is derived from an EMBL/GenBank/DDBJ whole genome shotgun (WGS) entry which is preliminary data.</text>
</comment>
<protein>
    <submittedName>
        <fullName evidence="1">NAD(P)-binding protein</fullName>
    </submittedName>
</protein>
<name>A0ACB9Z5H3_9PEZI</name>
<reference evidence="1 2" key="1">
    <citation type="journal article" date="2022" name="New Phytol.">
        <title>Ecological generalism drives hyperdiversity of secondary metabolite gene clusters in xylarialean endophytes.</title>
        <authorList>
            <person name="Franco M.E.E."/>
            <person name="Wisecaver J.H."/>
            <person name="Arnold A.E."/>
            <person name="Ju Y.M."/>
            <person name="Slot J.C."/>
            <person name="Ahrendt S."/>
            <person name="Moore L.P."/>
            <person name="Eastman K.E."/>
            <person name="Scott K."/>
            <person name="Konkel Z."/>
            <person name="Mondo S.J."/>
            <person name="Kuo A."/>
            <person name="Hayes R.D."/>
            <person name="Haridas S."/>
            <person name="Andreopoulos B."/>
            <person name="Riley R."/>
            <person name="LaButti K."/>
            <person name="Pangilinan J."/>
            <person name="Lipzen A."/>
            <person name="Amirebrahimi M."/>
            <person name="Yan J."/>
            <person name="Adam C."/>
            <person name="Keymanesh K."/>
            <person name="Ng V."/>
            <person name="Louie K."/>
            <person name="Northen T."/>
            <person name="Drula E."/>
            <person name="Henrissat B."/>
            <person name="Hsieh H.M."/>
            <person name="Youens-Clark K."/>
            <person name="Lutzoni F."/>
            <person name="Miadlikowska J."/>
            <person name="Eastwood D.C."/>
            <person name="Hamelin R.C."/>
            <person name="Grigoriev I.V."/>
            <person name="U'Ren J.M."/>
        </authorList>
    </citation>
    <scope>NUCLEOTIDE SEQUENCE [LARGE SCALE GENOMIC DNA]</scope>
    <source>
        <strain evidence="1 2">CBS 119005</strain>
    </source>
</reference>
<proteinExistence type="predicted"/>
<keyword evidence="2" id="KW-1185">Reference proteome</keyword>
<accession>A0ACB9Z5H3</accession>
<dbReference type="Proteomes" id="UP001497700">
    <property type="component" value="Unassembled WGS sequence"/>
</dbReference>
<sequence>MSGWLSTSDSFPLRSTALLAIAVSAGLYVVRRAIQTRAPNRCGSIQPREERVLIIGASSGLGRKVAKQYAARGARVCIVARRAEQLSLLASECGQRCIWEAADFGNAQDMVRLRERLLAEWDGLDSLHICAGVSAVQPVMNLAGVKPGENHDAGTADIQRAVDVVTAATQGNVYGPLVAAVTFIPMLTRTSISPSILLVSSVAAVVPAPTRAIYAATKASSLLLFQSLAIEHPAITFTFILPATIQGNFRASAVDADTASREAGPNREGLKLDYVADRCVDAVDRQVRGNVVIPWFPYAIAHHLYYIWPSFIEQRARKKYEFGNRSISK</sequence>
<evidence type="ECO:0000313" key="2">
    <source>
        <dbReference type="Proteomes" id="UP001497700"/>
    </source>
</evidence>
<organism evidence="1 2">
    <name type="scientific">Hypoxylon rubiginosum</name>
    <dbReference type="NCBI Taxonomy" id="110542"/>
    <lineage>
        <taxon>Eukaryota</taxon>
        <taxon>Fungi</taxon>
        <taxon>Dikarya</taxon>
        <taxon>Ascomycota</taxon>
        <taxon>Pezizomycotina</taxon>
        <taxon>Sordariomycetes</taxon>
        <taxon>Xylariomycetidae</taxon>
        <taxon>Xylariales</taxon>
        <taxon>Hypoxylaceae</taxon>
        <taxon>Hypoxylon</taxon>
    </lineage>
</organism>
<evidence type="ECO:0000313" key="1">
    <source>
        <dbReference type="EMBL" id="KAI4866488.1"/>
    </source>
</evidence>
<gene>
    <name evidence="1" type="ORF">F4820DRAFT_249163</name>
</gene>
<dbReference type="EMBL" id="MU393458">
    <property type="protein sequence ID" value="KAI4866488.1"/>
    <property type="molecule type" value="Genomic_DNA"/>
</dbReference>